<name>A0A8R7TCL5_TRIUA</name>
<feature type="compositionally biased region" description="Basic residues" evidence="1">
    <location>
        <begin position="153"/>
        <end position="167"/>
    </location>
</feature>
<protein>
    <submittedName>
        <fullName evidence="2">Uncharacterized protein</fullName>
    </submittedName>
</protein>
<dbReference type="AlphaFoldDB" id="A0A8R7TCL5"/>
<sequence length="267" mass="29472">MRRLFHSSIHPSISYFTGKRVVEVQTWQLRERSSSASCWRSPSPTLRRRPSSSVWPSAPTAPGRTSRLRKLSKVSRWRSSVRISTATMRARRWAASTAPEPSAFPWPPTSTAPTASRSSTAPPPTHRVPARSHLRSCRCLRAPPPLVWSPAPRRTRRHCQSARRRPCAGRSRSTSSSTSTTRSPCHPSRSPSRSPTLTTAPCPSRSPSRSPTPTTTPSLPRPPMAAAVVDTMDTIDFDLPPSGLAVKFHSLLLSVSERRCYLCHGLA</sequence>
<feature type="compositionally biased region" description="Low complexity" evidence="1">
    <location>
        <begin position="36"/>
        <end position="45"/>
    </location>
</feature>
<evidence type="ECO:0000313" key="3">
    <source>
        <dbReference type="Proteomes" id="UP000015106"/>
    </source>
</evidence>
<evidence type="ECO:0000256" key="1">
    <source>
        <dbReference type="SAM" id="MobiDB-lite"/>
    </source>
</evidence>
<dbReference type="Gramene" id="TuG1812G0200000634.01.T01">
    <property type="protein sequence ID" value="TuG1812G0200000634.01.T01"/>
    <property type="gene ID" value="TuG1812G0200000634.01"/>
</dbReference>
<reference evidence="2" key="3">
    <citation type="submission" date="2022-06" db="UniProtKB">
        <authorList>
            <consortium name="EnsemblPlants"/>
        </authorList>
    </citation>
    <scope>IDENTIFICATION</scope>
</reference>
<keyword evidence="3" id="KW-1185">Reference proteome</keyword>
<feature type="region of interest" description="Disordered" evidence="1">
    <location>
        <begin position="145"/>
        <end position="223"/>
    </location>
</feature>
<dbReference type="Proteomes" id="UP000015106">
    <property type="component" value="Chromosome 2"/>
</dbReference>
<organism evidence="2 3">
    <name type="scientific">Triticum urartu</name>
    <name type="common">Red wild einkorn</name>
    <name type="synonym">Crithodium urartu</name>
    <dbReference type="NCBI Taxonomy" id="4572"/>
    <lineage>
        <taxon>Eukaryota</taxon>
        <taxon>Viridiplantae</taxon>
        <taxon>Streptophyta</taxon>
        <taxon>Embryophyta</taxon>
        <taxon>Tracheophyta</taxon>
        <taxon>Spermatophyta</taxon>
        <taxon>Magnoliopsida</taxon>
        <taxon>Liliopsida</taxon>
        <taxon>Poales</taxon>
        <taxon>Poaceae</taxon>
        <taxon>BOP clade</taxon>
        <taxon>Pooideae</taxon>
        <taxon>Triticodae</taxon>
        <taxon>Triticeae</taxon>
        <taxon>Triticinae</taxon>
        <taxon>Triticum</taxon>
    </lineage>
</organism>
<feature type="region of interest" description="Disordered" evidence="1">
    <location>
        <begin position="88"/>
        <end position="132"/>
    </location>
</feature>
<feature type="region of interest" description="Disordered" evidence="1">
    <location>
        <begin position="36"/>
        <end position="64"/>
    </location>
</feature>
<feature type="compositionally biased region" description="Low complexity" evidence="1">
    <location>
        <begin position="170"/>
        <end position="218"/>
    </location>
</feature>
<accession>A0A8R7TCL5</accession>
<reference evidence="3" key="1">
    <citation type="journal article" date="2013" name="Nature">
        <title>Draft genome of the wheat A-genome progenitor Triticum urartu.</title>
        <authorList>
            <person name="Ling H.Q."/>
            <person name="Zhao S."/>
            <person name="Liu D."/>
            <person name="Wang J."/>
            <person name="Sun H."/>
            <person name="Zhang C."/>
            <person name="Fan H."/>
            <person name="Li D."/>
            <person name="Dong L."/>
            <person name="Tao Y."/>
            <person name="Gao C."/>
            <person name="Wu H."/>
            <person name="Li Y."/>
            <person name="Cui Y."/>
            <person name="Guo X."/>
            <person name="Zheng S."/>
            <person name="Wang B."/>
            <person name="Yu K."/>
            <person name="Liang Q."/>
            <person name="Yang W."/>
            <person name="Lou X."/>
            <person name="Chen J."/>
            <person name="Feng M."/>
            <person name="Jian J."/>
            <person name="Zhang X."/>
            <person name="Luo G."/>
            <person name="Jiang Y."/>
            <person name="Liu J."/>
            <person name="Wang Z."/>
            <person name="Sha Y."/>
            <person name="Zhang B."/>
            <person name="Wu H."/>
            <person name="Tang D."/>
            <person name="Shen Q."/>
            <person name="Xue P."/>
            <person name="Zou S."/>
            <person name="Wang X."/>
            <person name="Liu X."/>
            <person name="Wang F."/>
            <person name="Yang Y."/>
            <person name="An X."/>
            <person name="Dong Z."/>
            <person name="Zhang K."/>
            <person name="Zhang X."/>
            <person name="Luo M.C."/>
            <person name="Dvorak J."/>
            <person name="Tong Y."/>
            <person name="Wang J."/>
            <person name="Yang H."/>
            <person name="Li Z."/>
            <person name="Wang D."/>
            <person name="Zhang A."/>
            <person name="Wang J."/>
        </authorList>
    </citation>
    <scope>NUCLEOTIDE SEQUENCE</scope>
    <source>
        <strain evidence="3">cv. G1812</strain>
    </source>
</reference>
<feature type="compositionally biased region" description="Low complexity" evidence="1">
    <location>
        <begin position="111"/>
        <end position="120"/>
    </location>
</feature>
<gene>
    <name evidence="2" type="primary">LOC125535331</name>
</gene>
<evidence type="ECO:0000313" key="2">
    <source>
        <dbReference type="EnsemblPlants" id="TuG1812G0200000634.01.T01"/>
    </source>
</evidence>
<proteinExistence type="predicted"/>
<reference evidence="2" key="2">
    <citation type="submission" date="2018-03" db="EMBL/GenBank/DDBJ databases">
        <title>The Triticum urartu genome reveals the dynamic nature of wheat genome evolution.</title>
        <authorList>
            <person name="Ling H."/>
            <person name="Ma B."/>
            <person name="Shi X."/>
            <person name="Liu H."/>
            <person name="Dong L."/>
            <person name="Sun H."/>
            <person name="Cao Y."/>
            <person name="Gao Q."/>
            <person name="Zheng S."/>
            <person name="Li Y."/>
            <person name="Yu Y."/>
            <person name="Du H."/>
            <person name="Qi M."/>
            <person name="Li Y."/>
            <person name="Yu H."/>
            <person name="Cui Y."/>
            <person name="Wang N."/>
            <person name="Chen C."/>
            <person name="Wu H."/>
            <person name="Zhao Y."/>
            <person name="Zhang J."/>
            <person name="Li Y."/>
            <person name="Zhou W."/>
            <person name="Zhang B."/>
            <person name="Hu W."/>
            <person name="Eijk M."/>
            <person name="Tang J."/>
            <person name="Witsenboer H."/>
            <person name="Zhao S."/>
            <person name="Li Z."/>
            <person name="Zhang A."/>
            <person name="Wang D."/>
            <person name="Liang C."/>
        </authorList>
    </citation>
    <scope>NUCLEOTIDE SEQUENCE [LARGE SCALE GENOMIC DNA]</scope>
    <source>
        <strain evidence="2">cv. G1812</strain>
    </source>
</reference>
<dbReference type="EnsemblPlants" id="TuG1812G0200000634.01.T01">
    <property type="protein sequence ID" value="TuG1812G0200000634.01.T01"/>
    <property type="gene ID" value="TuG1812G0200000634.01"/>
</dbReference>